<dbReference type="EMBL" id="JARXVC010000024">
    <property type="protein sequence ID" value="MDH6284611.1"/>
    <property type="molecule type" value="Genomic_DNA"/>
</dbReference>
<evidence type="ECO:0000313" key="1">
    <source>
        <dbReference type="EMBL" id="MDH6284611.1"/>
    </source>
</evidence>
<organism evidence="1 2">
    <name type="scientific">Prescottella agglutinans</name>
    <dbReference type="NCBI Taxonomy" id="1644129"/>
    <lineage>
        <taxon>Bacteria</taxon>
        <taxon>Bacillati</taxon>
        <taxon>Actinomycetota</taxon>
        <taxon>Actinomycetes</taxon>
        <taxon>Mycobacteriales</taxon>
        <taxon>Nocardiaceae</taxon>
        <taxon>Prescottella</taxon>
    </lineage>
</organism>
<keyword evidence="2" id="KW-1185">Reference proteome</keyword>
<dbReference type="Proteomes" id="UP001160334">
    <property type="component" value="Unassembled WGS sequence"/>
</dbReference>
<reference evidence="1 2" key="1">
    <citation type="submission" date="2023-04" db="EMBL/GenBank/DDBJ databases">
        <title>Forest soil microbial communities from Buena Vista Peninsula, Colon Province, Panama.</title>
        <authorList>
            <person name="Bouskill N."/>
        </authorList>
    </citation>
    <scope>NUCLEOTIDE SEQUENCE [LARGE SCALE GENOMIC DNA]</scope>
    <source>
        <strain evidence="1 2">CFH S0262</strain>
    </source>
</reference>
<dbReference type="RefSeq" id="WP_280763825.1">
    <property type="nucleotide sequence ID" value="NZ_JARXVC010000024.1"/>
</dbReference>
<name>A0ABT6MJW2_9NOCA</name>
<evidence type="ECO:0000313" key="2">
    <source>
        <dbReference type="Proteomes" id="UP001160334"/>
    </source>
</evidence>
<accession>A0ABT6MJW2</accession>
<protein>
    <submittedName>
        <fullName evidence="1">Uncharacterized protein</fullName>
    </submittedName>
</protein>
<comment type="caution">
    <text evidence="1">The sequence shown here is derived from an EMBL/GenBank/DDBJ whole genome shotgun (WGS) entry which is preliminary data.</text>
</comment>
<proteinExistence type="predicted"/>
<sequence>MAVEWYEPPHSSWRFPLLYEEPPEGVPAALATACRAVGADLQCLRYGRDIRVERLMWTVKVYDDVPGGWPGAWAFGLDSDGKSGVGGVGAGSNQVPLDDVAAVTVRIAEGVQDDLAGYEFVQWPSYGGPLLAPKLRAGLAAWIDIRTNRIKCRIGALREASFG</sequence>
<gene>
    <name evidence="1" type="ORF">M2280_005872</name>
</gene>